<name>A0A2S6MW18_RHOGL</name>
<keyword evidence="2" id="KW-1185">Reference proteome</keyword>
<dbReference type="Proteomes" id="UP000239724">
    <property type="component" value="Unassembled WGS sequence"/>
</dbReference>
<dbReference type="Pfam" id="PF13432">
    <property type="entry name" value="TPR_16"/>
    <property type="match status" value="1"/>
</dbReference>
<reference evidence="1 2" key="1">
    <citation type="journal article" date="2018" name="Arch. Microbiol.">
        <title>New insights into the metabolic potential of the phototrophic purple bacterium Rhodopila globiformis DSM 161(T) from its draft genome sequence and evidence for a vanadium-dependent nitrogenase.</title>
        <authorList>
            <person name="Imhoff J.F."/>
            <person name="Rahn T."/>
            <person name="Kunzel S."/>
            <person name="Neulinger S.C."/>
        </authorList>
    </citation>
    <scope>NUCLEOTIDE SEQUENCE [LARGE SCALE GENOMIC DNA]</scope>
    <source>
        <strain evidence="1 2">DSM 161</strain>
    </source>
</reference>
<accession>A0A2S6MW18</accession>
<proteinExistence type="predicted"/>
<protein>
    <submittedName>
        <fullName evidence="1">Uncharacterized protein</fullName>
    </submittedName>
</protein>
<dbReference type="RefSeq" id="WP_104522600.1">
    <property type="nucleotide sequence ID" value="NZ_NHRY01000269.1"/>
</dbReference>
<comment type="caution">
    <text evidence="1">The sequence shown here is derived from an EMBL/GenBank/DDBJ whole genome shotgun (WGS) entry which is preliminary data.</text>
</comment>
<evidence type="ECO:0000313" key="2">
    <source>
        <dbReference type="Proteomes" id="UP000239724"/>
    </source>
</evidence>
<dbReference type="OrthoDB" id="7817412at2"/>
<dbReference type="InterPro" id="IPR011990">
    <property type="entry name" value="TPR-like_helical_dom_sf"/>
</dbReference>
<sequence>MLGSLAAGCAGPRAPELSTGAQLQLAETADAQGASDIALTMYRAAAARADGDVSAQLRYADALARAGRVKQAQQILTQQLQRHPEQRDLARASAIVDIISGDAAGAVSKLDRLLADAPHDEKLLADKGVALDLLGRHADAQALYRAALAVSPDDVSVKNDMALSLMLQGRRQEAQAVFETIGEADDAPARVRTNLGVLYAADGDAARAQAVTNGQVSQDDLMALAKGLRTAPSGVPDGSR</sequence>
<dbReference type="AlphaFoldDB" id="A0A2S6MW18"/>
<dbReference type="EMBL" id="NHRY01000269">
    <property type="protein sequence ID" value="PPQ26563.1"/>
    <property type="molecule type" value="Genomic_DNA"/>
</dbReference>
<evidence type="ECO:0000313" key="1">
    <source>
        <dbReference type="EMBL" id="PPQ26563.1"/>
    </source>
</evidence>
<organism evidence="1 2">
    <name type="scientific">Rhodopila globiformis</name>
    <name type="common">Rhodopseudomonas globiformis</name>
    <dbReference type="NCBI Taxonomy" id="1071"/>
    <lineage>
        <taxon>Bacteria</taxon>
        <taxon>Pseudomonadati</taxon>
        <taxon>Pseudomonadota</taxon>
        <taxon>Alphaproteobacteria</taxon>
        <taxon>Acetobacterales</taxon>
        <taxon>Acetobacteraceae</taxon>
        <taxon>Rhodopila</taxon>
    </lineage>
</organism>
<dbReference type="SUPFAM" id="SSF48452">
    <property type="entry name" value="TPR-like"/>
    <property type="match status" value="1"/>
</dbReference>
<gene>
    <name evidence="1" type="ORF">CCS01_29865</name>
</gene>
<dbReference type="Gene3D" id="1.25.40.10">
    <property type="entry name" value="Tetratricopeptide repeat domain"/>
    <property type="match status" value="2"/>
</dbReference>
<dbReference type="Pfam" id="PF14559">
    <property type="entry name" value="TPR_19"/>
    <property type="match status" value="1"/>
</dbReference>